<organism evidence="3 4">
    <name type="scientific">Jaapia argillacea MUCL 33604</name>
    <dbReference type="NCBI Taxonomy" id="933084"/>
    <lineage>
        <taxon>Eukaryota</taxon>
        <taxon>Fungi</taxon>
        <taxon>Dikarya</taxon>
        <taxon>Basidiomycota</taxon>
        <taxon>Agaricomycotina</taxon>
        <taxon>Agaricomycetes</taxon>
        <taxon>Agaricomycetidae</taxon>
        <taxon>Jaapiales</taxon>
        <taxon>Jaapiaceae</taxon>
        <taxon>Jaapia</taxon>
    </lineage>
</organism>
<evidence type="ECO:0000313" key="3">
    <source>
        <dbReference type="EMBL" id="KDQ63892.1"/>
    </source>
</evidence>
<dbReference type="HOGENOM" id="CLU_1532776_0_0_1"/>
<gene>
    <name evidence="3" type="ORF">JAAARDRAFT_187293</name>
</gene>
<dbReference type="EMBL" id="KL197709">
    <property type="protein sequence ID" value="KDQ63892.1"/>
    <property type="molecule type" value="Genomic_DNA"/>
</dbReference>
<reference evidence="4" key="1">
    <citation type="journal article" date="2014" name="Proc. Natl. Acad. Sci. U.S.A.">
        <title>Extensive sampling of basidiomycete genomes demonstrates inadequacy of the white-rot/brown-rot paradigm for wood decay fungi.</title>
        <authorList>
            <person name="Riley R."/>
            <person name="Salamov A.A."/>
            <person name="Brown D.W."/>
            <person name="Nagy L.G."/>
            <person name="Floudas D."/>
            <person name="Held B.W."/>
            <person name="Levasseur A."/>
            <person name="Lombard V."/>
            <person name="Morin E."/>
            <person name="Otillar R."/>
            <person name="Lindquist E.A."/>
            <person name="Sun H."/>
            <person name="LaButti K.M."/>
            <person name="Schmutz J."/>
            <person name="Jabbour D."/>
            <person name="Luo H."/>
            <person name="Baker S.E."/>
            <person name="Pisabarro A.G."/>
            <person name="Walton J.D."/>
            <person name="Blanchette R.A."/>
            <person name="Henrissat B."/>
            <person name="Martin F."/>
            <person name="Cullen D."/>
            <person name="Hibbett D.S."/>
            <person name="Grigoriev I.V."/>
        </authorList>
    </citation>
    <scope>NUCLEOTIDE SEQUENCE [LARGE SCALE GENOMIC DNA]</scope>
    <source>
        <strain evidence="4">MUCL 33604</strain>
    </source>
</reference>
<evidence type="ECO:0000313" key="4">
    <source>
        <dbReference type="Proteomes" id="UP000027265"/>
    </source>
</evidence>
<evidence type="ECO:0000256" key="1">
    <source>
        <dbReference type="SAM" id="Coils"/>
    </source>
</evidence>
<proteinExistence type="predicted"/>
<keyword evidence="4" id="KW-1185">Reference proteome</keyword>
<protein>
    <submittedName>
        <fullName evidence="3">Uncharacterized protein</fullName>
    </submittedName>
</protein>
<feature type="coiled-coil region" evidence="1">
    <location>
        <begin position="89"/>
        <end position="151"/>
    </location>
</feature>
<sequence>MPPPKKFKPLSMASRPPSRAGVQESSIVMKFDSRDAGTVSNPIEVGDEDDSCGGIAQNLMTVKLEQKYKHAKKALAAYRTLNEALARKADEELLAKLDLEQRIEQANEEAEVYEQTIEDLEDTVADGLLREKALQSEIDEKAYELESLECDIAYFKEQLALAEGSLAQQVALLVW</sequence>
<dbReference type="InParanoid" id="A0A067QK45"/>
<accession>A0A067QK45</accession>
<keyword evidence="1" id="KW-0175">Coiled coil</keyword>
<feature type="region of interest" description="Disordered" evidence="2">
    <location>
        <begin position="1"/>
        <end position="23"/>
    </location>
</feature>
<name>A0A067QK45_9AGAM</name>
<dbReference type="AlphaFoldDB" id="A0A067QK45"/>
<evidence type="ECO:0000256" key="2">
    <source>
        <dbReference type="SAM" id="MobiDB-lite"/>
    </source>
</evidence>
<dbReference type="Proteomes" id="UP000027265">
    <property type="component" value="Unassembled WGS sequence"/>
</dbReference>